<dbReference type="GO" id="GO:0008782">
    <property type="term" value="F:adenosylhomocysteine nucleosidase activity"/>
    <property type="evidence" value="ECO:0007669"/>
    <property type="project" value="TreeGrafter"/>
</dbReference>
<reference evidence="5 7" key="2">
    <citation type="submission" date="2018-08" db="EMBL/GenBank/DDBJ databases">
        <title>Genomic Encyclopedia of Archaeal and Bacterial Type Strains, Phase II (KMG-II): from individual species to whole genera.</title>
        <authorList>
            <person name="Goeker M."/>
        </authorList>
    </citation>
    <scope>NUCLEOTIDE SEQUENCE [LARGE SCALE GENOMIC DNA]</scope>
    <source>
        <strain evidence="5 7">DSM 2261</strain>
    </source>
</reference>
<feature type="domain" description="Nephrocystin 3-like N-terminal" evidence="3">
    <location>
        <begin position="466"/>
        <end position="614"/>
    </location>
</feature>
<dbReference type="InterPro" id="IPR035994">
    <property type="entry name" value="Nucleoside_phosphorylase_sf"/>
</dbReference>
<dbReference type="InterPro" id="IPR016024">
    <property type="entry name" value="ARM-type_fold"/>
</dbReference>
<dbReference type="KEGG" id="age:AA314_01036"/>
<dbReference type="GO" id="GO:0009116">
    <property type="term" value="P:nucleoside metabolic process"/>
    <property type="evidence" value="ECO:0007669"/>
    <property type="project" value="InterPro"/>
</dbReference>
<organism evidence="4 6">
    <name type="scientific">Archangium gephyra</name>
    <dbReference type="NCBI Taxonomy" id="48"/>
    <lineage>
        <taxon>Bacteria</taxon>
        <taxon>Pseudomonadati</taxon>
        <taxon>Myxococcota</taxon>
        <taxon>Myxococcia</taxon>
        <taxon>Myxococcales</taxon>
        <taxon>Cystobacterineae</taxon>
        <taxon>Archangiaceae</taxon>
        <taxon>Archangium</taxon>
    </lineage>
</organism>
<name>A0AAC8Q1S7_9BACT</name>
<gene>
    <name evidence="4" type="ORF">AA314_01036</name>
    <name evidence="5" type="ORF">ATI61_109388</name>
</gene>
<dbReference type="PANTHER" id="PTHR46832:SF1">
    <property type="entry name" value="5'-METHYLTHIOADENOSINE_S-ADENOSYLHOMOCYSTEINE NUCLEOSIDASE"/>
    <property type="match status" value="1"/>
</dbReference>
<dbReference type="RefSeq" id="WP_047854520.1">
    <property type="nucleotide sequence ID" value="NZ_CP011509.1"/>
</dbReference>
<dbReference type="Pfam" id="PF24883">
    <property type="entry name" value="NPHP3_N"/>
    <property type="match status" value="1"/>
</dbReference>
<dbReference type="EMBL" id="QUMU01000009">
    <property type="protein sequence ID" value="REG28044.1"/>
    <property type="molecule type" value="Genomic_DNA"/>
</dbReference>
<evidence type="ECO:0000259" key="3">
    <source>
        <dbReference type="Pfam" id="PF24883"/>
    </source>
</evidence>
<protein>
    <submittedName>
        <fullName evidence="5">Phosphorylase superfamily protein</fullName>
    </submittedName>
</protein>
<dbReference type="Proteomes" id="UP000035579">
    <property type="component" value="Chromosome"/>
</dbReference>
<dbReference type="GO" id="GO:0005829">
    <property type="term" value="C:cytosol"/>
    <property type="evidence" value="ECO:0007669"/>
    <property type="project" value="TreeGrafter"/>
</dbReference>
<dbReference type="Gene3D" id="3.40.50.1580">
    <property type="entry name" value="Nucleoside phosphorylase domain"/>
    <property type="match status" value="1"/>
</dbReference>
<dbReference type="Proteomes" id="UP000256345">
    <property type="component" value="Unassembled WGS sequence"/>
</dbReference>
<dbReference type="SUPFAM" id="SSF52540">
    <property type="entry name" value="P-loop containing nucleoside triphosphate hydrolases"/>
    <property type="match status" value="1"/>
</dbReference>
<keyword evidence="7" id="KW-1185">Reference proteome</keyword>
<evidence type="ECO:0000313" key="7">
    <source>
        <dbReference type="Proteomes" id="UP000256345"/>
    </source>
</evidence>
<dbReference type="SUPFAM" id="SSF48371">
    <property type="entry name" value="ARM repeat"/>
    <property type="match status" value="1"/>
</dbReference>
<evidence type="ECO:0000256" key="1">
    <source>
        <dbReference type="ARBA" id="ARBA00022737"/>
    </source>
</evidence>
<keyword evidence="1" id="KW-0677">Repeat</keyword>
<dbReference type="EMBL" id="CP011509">
    <property type="protein sequence ID" value="AKI99409.1"/>
    <property type="molecule type" value="Genomic_DNA"/>
</dbReference>
<dbReference type="Gene3D" id="3.40.50.300">
    <property type="entry name" value="P-loop containing nucleotide triphosphate hydrolases"/>
    <property type="match status" value="1"/>
</dbReference>
<proteinExistence type="predicted"/>
<evidence type="ECO:0000313" key="4">
    <source>
        <dbReference type="EMBL" id="AKI99409.1"/>
    </source>
</evidence>
<dbReference type="GO" id="GO:0019284">
    <property type="term" value="P:L-methionine salvage from S-adenosylmethionine"/>
    <property type="evidence" value="ECO:0007669"/>
    <property type="project" value="TreeGrafter"/>
</dbReference>
<accession>A0AAC8Q1S7</accession>
<sequence>MAEAGAPPHVDVLIVTALKEEYDAVLRVDTGAWRESTWKQERDALGLERAFRTFQAAHGGALRVLVNRVPEMGGEATAGTVAPLISTYKPRCLAMCGVCAGHEGKVELGDVIIADLLWNYEHGKLERTGAGKGTRRIKHRNISYRLRPDWEQRAPSFQPDSGSPWLMERPRPYSAQMDWLLERLLLGEEPAQHPQRRWLCSDYTQVLEFLRERKWIYSKGPPRLTKAGEQHIQQRRGDHPDGLPEPKPFRVHVGPIATGCKVIKDPEIFETLSETDYKVLGLEMEASSIGALARIHQLDMLVMKGVMDFADPAKNDNFKPFAARASAECLLAFLREHLLTGTVPPSQKEPADPQVLAEALATYKQARAEDPRIRQLNLQGLAGIAPGPHRTELDLLDFAVAPSLHDAAEEEGSREAMLRQQLNARDLEPARRRELEAELVRLERERWEHHGGLDRRTISFAQALRHSKRFVIIGDPGAGKSVLTRLALLACMEEDVGDKARRLLLGDRWYDREEGEAVSSLGGLLPVRLSLGGLGNPLAKEGWTLEDCIREELRHQQAPAPLIDRLGELLAAGRIFLILDGLDEVPDRQRERVVDAVVALAKNYPEVRLLATSRPNGYHPRIQGFGYTRLAPLHDRQQHDLVSRLHHLVETHHRGDEHAVERARHRTHALLHAIRTRDEWRELSSNPLLLTLCALTKTHEGGVPKHRVFLFENFIRTILVQWRSVVPAEAEKQLLDAWSSVASTLVQRELRRGVMEAEMLRLLEDALGGKQAAAPVDAETALRLAIETGLVRKEEETVAFWHSTFAEFLAARAFTGELGRGAAQRLLEAHNLPPLVLQFATARLCHVLTASREVDALIDGLLARDEVRAHALLRPGLRAVSACLGDGVVFSSALVQRVWSTWTEVLESTPPSPLWDSFGRLAQHGPRPKFPAPLVARLARAEAHAVQEVRLGLARLVAPYAGAEPAAREACEHWLEKSTDGRLKFHGAYGLASAGVWTEPVIQALGRFGATKEVPSSDVGTLVRRAPSRERERLRALARRRFPAEETPPPAGQSPSHQPEEQTPRELRFSAACLLAVGGGWDEEVAWVLRQTLAGKPTTQHTDEAKTVVLDCSKQAHVRTALLEWLGEDETVRRSVLALLAEVAPRAQELPEALLERATTSVGTLREELLSLLVSIGEVRPSFIEALQHVLAAQEAPGERRICAASILRRLTPRDERLHEALRHGMRLLDAMSRARWAHLAFGLSRELTDTALAALQSCARAPEQHVRTLVYDGTRTSRWQLWQEPLEGWLACASDRGVPAAARLEAVHFLAGSSADQAYLESILRELLDAEDPAVRLGALEILSWKNKLDARALLTAAREAARTGNEEAFMLLIRNNPIAFDVLQAFLHALPTELPPTDSEDRREQLRQWNSYLTRFVANDLSCVELLLDFLEHPGLAGDAAGNILHGLLHTGHPVHGALQERLARAANGTHQLALRRLVKLGLDHEKTCRAAIEAFQSLDLHALSPRQLRWFASLLGSKVLEDAIRAWRLVLDGEDLALVLEAATKLSLLCPQEASAWLSPALTRVFASPEPSDRLNAARLALASGLLEEQALAALRGCIVMTGQKYMRDWSIDGALSRIHERSSGLGPEQDARLEEIFLRWTDSSIHLVAMHELCRYRPDTGMRQLAAWLDAEDEERFRCAVKLLSTRSEYREAVREALARRLGSAPARQLERLAALVEKHGFVSEEMVEQLLARYPAGFPSFPEADGCLISWLRAHPELWAWVRRQEPARRSLFARLLQAHIPVTRDTVSFAAGFAFEYATRWWVPAEWALENWCKPSTRMGEQHEEKPHTPSPETVREWLRETLDARATPGDLASFHLFDHLAALGELPTERRITVLRHALDLDRTELESEEERRAFLYSQAIAGCRLLELGCRDERIPSILEAAVYECTTLENAYRVQLLRSLLTLRPADEALRRFLVRSTIEPTGLSFLDQDLEVLEQYARFSSTELIDVLSARLQSHTPRKPTEASKLLDALERLGCAREQRAALLLEFVYRCGAALPANTLLELAARAELSDSDSAKVLLSIIAQPGREMREAAQQWLARFSSQPLETDDKQRWLLYTDSIYLWPKLVVLAKLSQVDDPAWLDTLLAELVGAPADGHLTRYRRARDGDPLLDSDWAELTAWLTAGPGDEPTTRLAKQWLTLGLWRALEPSTVDPMLRS</sequence>
<dbReference type="PANTHER" id="PTHR46832">
    <property type="entry name" value="5'-METHYLTHIOADENOSINE/S-ADENOSYLHOMOCYSTEINE NUCLEOSIDASE"/>
    <property type="match status" value="1"/>
</dbReference>
<evidence type="ECO:0000256" key="2">
    <source>
        <dbReference type="SAM" id="MobiDB-lite"/>
    </source>
</evidence>
<dbReference type="GO" id="GO:0008930">
    <property type="term" value="F:methylthioadenosine nucleosidase activity"/>
    <property type="evidence" value="ECO:0007669"/>
    <property type="project" value="TreeGrafter"/>
</dbReference>
<dbReference type="InterPro" id="IPR056884">
    <property type="entry name" value="NPHP3-like_N"/>
</dbReference>
<dbReference type="InterPro" id="IPR027417">
    <property type="entry name" value="P-loop_NTPase"/>
</dbReference>
<feature type="region of interest" description="Disordered" evidence="2">
    <location>
        <begin position="1039"/>
        <end position="1065"/>
    </location>
</feature>
<evidence type="ECO:0000313" key="5">
    <source>
        <dbReference type="EMBL" id="REG28044.1"/>
    </source>
</evidence>
<evidence type="ECO:0000313" key="6">
    <source>
        <dbReference type="Proteomes" id="UP000035579"/>
    </source>
</evidence>
<reference evidence="4 6" key="1">
    <citation type="submission" date="2015-05" db="EMBL/GenBank/DDBJ databases">
        <title>Genome assembly of Archangium gephyra DSM 2261.</title>
        <authorList>
            <person name="Sharma G."/>
            <person name="Subramanian S."/>
        </authorList>
    </citation>
    <scope>NUCLEOTIDE SEQUENCE [LARGE SCALE GENOMIC DNA]</scope>
    <source>
        <strain evidence="4 6">DSM 2261</strain>
    </source>
</reference>
<dbReference type="SUPFAM" id="SSF53167">
    <property type="entry name" value="Purine and uridine phosphorylases"/>
    <property type="match status" value="1"/>
</dbReference>